<feature type="compositionally biased region" description="Polar residues" evidence="1">
    <location>
        <begin position="268"/>
        <end position="281"/>
    </location>
</feature>
<evidence type="ECO:0000313" key="4">
    <source>
        <dbReference type="RefSeq" id="XP_019626837.1"/>
    </source>
</evidence>
<dbReference type="InterPro" id="IPR010487">
    <property type="entry name" value="NGRN/Rrg9"/>
</dbReference>
<sequence length="345" mass="39819">MLPRRTITMLNRLACLRLTSRLLNVPWAAVQSGQNVESVLPAVFSRTFHEDFLDKRIKDRIKRNPFDEPNAGELSQDLDRELKRRQVSKKKAIIGRKYGFKPKGAQPRLLTWDAIEHIYFLRAEYPKEWPLQRLAEGFGVDVDMIIRVLKSKHRPLSSEKRALHDQQALANRRQLGLPALPPIQPEQRIRKALPQQLKTVLPQTNLKMLSPVQKEMVHHLGQMKQRLEQRYQRAITAGPGTEESNVVEIELRKHEPQHLEDVVKGTWKPQQGSKSSRSGHNVQPVAGRADSGGDDDGYMVEDIDLDLIQERFEDIMEKYPNVDDEEVVEKDGQFFTKDGDFLYKV</sequence>
<dbReference type="AlphaFoldDB" id="A0A6P4Z705"/>
<dbReference type="Pfam" id="PF06413">
    <property type="entry name" value="Neugrin"/>
    <property type="match status" value="1"/>
</dbReference>
<dbReference type="Proteomes" id="UP000515135">
    <property type="component" value="Unplaced"/>
</dbReference>
<gene>
    <name evidence="4" type="primary">LOC109471866</name>
</gene>
<dbReference type="KEGG" id="bbel:109471866"/>
<feature type="signal peptide" evidence="2">
    <location>
        <begin position="1"/>
        <end position="21"/>
    </location>
</feature>
<dbReference type="PANTHER" id="PTHR13475:SF3">
    <property type="entry name" value="NEUGRIN"/>
    <property type="match status" value="1"/>
</dbReference>
<dbReference type="RefSeq" id="XP_019626837.1">
    <property type="nucleotide sequence ID" value="XM_019771278.1"/>
</dbReference>
<evidence type="ECO:0000313" key="3">
    <source>
        <dbReference type="Proteomes" id="UP000515135"/>
    </source>
</evidence>
<protein>
    <submittedName>
        <fullName evidence="4">Neugrin-like</fullName>
    </submittedName>
</protein>
<accession>A0A6P4Z705</accession>
<organism evidence="3 4">
    <name type="scientific">Branchiostoma belcheri</name>
    <name type="common">Amphioxus</name>
    <dbReference type="NCBI Taxonomy" id="7741"/>
    <lineage>
        <taxon>Eukaryota</taxon>
        <taxon>Metazoa</taxon>
        <taxon>Chordata</taxon>
        <taxon>Cephalochordata</taxon>
        <taxon>Leptocardii</taxon>
        <taxon>Amphioxiformes</taxon>
        <taxon>Branchiostomatidae</taxon>
        <taxon>Branchiostoma</taxon>
    </lineage>
</organism>
<reference evidence="4" key="1">
    <citation type="submission" date="2025-08" db="UniProtKB">
        <authorList>
            <consortium name="RefSeq"/>
        </authorList>
    </citation>
    <scope>IDENTIFICATION</scope>
    <source>
        <tissue evidence="4">Gonad</tissue>
    </source>
</reference>
<evidence type="ECO:0000256" key="1">
    <source>
        <dbReference type="SAM" id="MobiDB-lite"/>
    </source>
</evidence>
<dbReference type="OrthoDB" id="6415470at2759"/>
<feature type="region of interest" description="Disordered" evidence="1">
    <location>
        <begin position="263"/>
        <end position="298"/>
    </location>
</feature>
<proteinExistence type="predicted"/>
<feature type="chain" id="PRO_5028026716" evidence="2">
    <location>
        <begin position="22"/>
        <end position="345"/>
    </location>
</feature>
<name>A0A6P4Z705_BRABE</name>
<evidence type="ECO:0000256" key="2">
    <source>
        <dbReference type="SAM" id="SignalP"/>
    </source>
</evidence>
<dbReference type="GO" id="GO:0005634">
    <property type="term" value="C:nucleus"/>
    <property type="evidence" value="ECO:0007669"/>
    <property type="project" value="TreeGrafter"/>
</dbReference>
<dbReference type="GeneID" id="109471866"/>
<keyword evidence="3" id="KW-1185">Reference proteome</keyword>
<dbReference type="PANTHER" id="PTHR13475">
    <property type="entry name" value="NEUGRIN"/>
    <property type="match status" value="1"/>
</dbReference>
<keyword evidence="2" id="KW-0732">Signal</keyword>